<name>A0A3B1CMF6_9ZZZZ</name>
<proteinExistence type="predicted"/>
<dbReference type="AlphaFoldDB" id="A0A3B1CMF6"/>
<gene>
    <name evidence="1" type="ORF">MNBD_IGNAVI01-728</name>
</gene>
<protein>
    <submittedName>
        <fullName evidence="1">Uncharacterized protein</fullName>
    </submittedName>
</protein>
<evidence type="ECO:0000313" key="1">
    <source>
        <dbReference type="EMBL" id="VAX25893.1"/>
    </source>
</evidence>
<sequence length="66" mass="7808">MIKEKNVIGLRNAKDKAKGYEKSFNDVELKHYDINVVVDLYFYNNSTGFEELAKYYTKDFDKIFGE</sequence>
<accession>A0A3B1CMF6</accession>
<organism evidence="1">
    <name type="scientific">hydrothermal vent metagenome</name>
    <dbReference type="NCBI Taxonomy" id="652676"/>
    <lineage>
        <taxon>unclassified sequences</taxon>
        <taxon>metagenomes</taxon>
        <taxon>ecological metagenomes</taxon>
    </lineage>
</organism>
<dbReference type="EMBL" id="UOGD01000315">
    <property type="protein sequence ID" value="VAX25893.1"/>
    <property type="molecule type" value="Genomic_DNA"/>
</dbReference>
<reference evidence="1" key="1">
    <citation type="submission" date="2018-06" db="EMBL/GenBank/DDBJ databases">
        <authorList>
            <person name="Zhirakovskaya E."/>
        </authorList>
    </citation>
    <scope>NUCLEOTIDE SEQUENCE</scope>
</reference>